<dbReference type="Proteomes" id="UP000465778">
    <property type="component" value="Unassembled WGS sequence"/>
</dbReference>
<dbReference type="InterPro" id="IPR002491">
    <property type="entry name" value="ABC_transptr_periplasmic_BD"/>
</dbReference>
<dbReference type="PROSITE" id="PS50983">
    <property type="entry name" value="FE_B12_PBP"/>
    <property type="match status" value="1"/>
</dbReference>
<evidence type="ECO:0000259" key="4">
    <source>
        <dbReference type="PROSITE" id="PS01124"/>
    </source>
</evidence>
<dbReference type="InterPro" id="IPR009057">
    <property type="entry name" value="Homeodomain-like_sf"/>
</dbReference>
<dbReference type="GO" id="GO:0003700">
    <property type="term" value="F:DNA-binding transcription factor activity"/>
    <property type="evidence" value="ECO:0007669"/>
    <property type="project" value="InterPro"/>
</dbReference>
<evidence type="ECO:0000256" key="3">
    <source>
        <dbReference type="ARBA" id="ARBA00023163"/>
    </source>
</evidence>
<evidence type="ECO:0000256" key="1">
    <source>
        <dbReference type="ARBA" id="ARBA00023015"/>
    </source>
</evidence>
<dbReference type="InterPro" id="IPR018060">
    <property type="entry name" value="HTH_AraC"/>
</dbReference>
<protein>
    <submittedName>
        <fullName evidence="6">Transcriptional regulator</fullName>
    </submittedName>
</protein>
<gene>
    <name evidence="6" type="ORF">KIS1582_2581</name>
</gene>
<keyword evidence="3" id="KW-0804">Transcription</keyword>
<proteinExistence type="predicted"/>
<dbReference type="PROSITE" id="PS01124">
    <property type="entry name" value="HTH_ARAC_FAMILY_2"/>
    <property type="match status" value="1"/>
</dbReference>
<dbReference type="PANTHER" id="PTHR43280">
    <property type="entry name" value="ARAC-FAMILY TRANSCRIPTIONAL REGULATOR"/>
    <property type="match status" value="1"/>
</dbReference>
<keyword evidence="1" id="KW-0805">Transcription regulation</keyword>
<dbReference type="Gene3D" id="1.10.10.60">
    <property type="entry name" value="Homeodomain-like"/>
    <property type="match status" value="2"/>
</dbReference>
<evidence type="ECO:0000256" key="2">
    <source>
        <dbReference type="ARBA" id="ARBA00023125"/>
    </source>
</evidence>
<dbReference type="AlphaFoldDB" id="A0A800MW96"/>
<dbReference type="SUPFAM" id="SSF46689">
    <property type="entry name" value="Homeodomain-like"/>
    <property type="match status" value="2"/>
</dbReference>
<dbReference type="SMART" id="SM00342">
    <property type="entry name" value="HTH_ARAC"/>
    <property type="match status" value="1"/>
</dbReference>
<evidence type="ECO:0000313" key="6">
    <source>
        <dbReference type="EMBL" id="KAF0823633.1"/>
    </source>
</evidence>
<name>A0A800MW96_CYTFI</name>
<organism evidence="6 7">
    <name type="scientific">Cytobacillus firmus</name>
    <name type="common">Bacillus firmus</name>
    <dbReference type="NCBI Taxonomy" id="1399"/>
    <lineage>
        <taxon>Bacteria</taxon>
        <taxon>Bacillati</taxon>
        <taxon>Bacillota</taxon>
        <taxon>Bacilli</taxon>
        <taxon>Bacillales</taxon>
        <taxon>Bacillaceae</taxon>
        <taxon>Cytobacillus</taxon>
    </lineage>
</organism>
<sequence length="517" mass="59422">MYMLSGKQFEPYKIAVSSLREGLSKTINENRNDFTLIYISAGRGTIETHNRQLKIEAGKSCFFSDCGKITSASADLLTVYILTWAKDKDVLSRFLSGILANQEPSKMVPLWDELRKWNKEKSISAECRFQSRLWNMMSILTDKTEVDGIEEAVDLIRNNLSQPVTVAELASKANMSPVSFTRAFRKRTGMAPKEFLNRERMRAAKQLMLQKKGITAKEVALQIGMQDEFYFSRLFKMKAGLPPSVFMKRAKERIAVVSQLFLQDHLLSLGVQPVAAPSYPTVYPASNGVPGYLQKELEGTMLLNAEKPFRPEDILLTQPDRIIKTPLHNYQLQNVLLSQQEKVHHIQLQPDWRQYLYEIASMVGCTSRAECIEKDIHCLECKVRDKLCPLTKKGRWAVIWIRPEEIRLYGQGGHALLNLFFQNLGFEPHPDLYFEGYRIADLMDVADLNPDKLLILWSHERDVWRAAHAPEWNKIRAVQTGEVYYPDSHEWDPWGPLGRKKMLEVFPDDLLRAKLKA</sequence>
<accession>A0A800MW96</accession>
<evidence type="ECO:0000313" key="7">
    <source>
        <dbReference type="Proteomes" id="UP000465778"/>
    </source>
</evidence>
<dbReference type="SUPFAM" id="SSF53807">
    <property type="entry name" value="Helical backbone' metal receptor"/>
    <property type="match status" value="1"/>
</dbReference>
<dbReference type="Pfam" id="PF12833">
    <property type="entry name" value="HTH_18"/>
    <property type="match status" value="1"/>
</dbReference>
<dbReference type="Gene3D" id="3.40.50.1980">
    <property type="entry name" value="Nitrogenase molybdenum iron protein domain"/>
    <property type="match status" value="2"/>
</dbReference>
<dbReference type="EMBL" id="VDEM01000027">
    <property type="protein sequence ID" value="KAF0823633.1"/>
    <property type="molecule type" value="Genomic_DNA"/>
</dbReference>
<reference evidence="6 7" key="1">
    <citation type="journal article" date="2020" name="G3 (Bethesda)">
        <title>Whole Genome Sequencing and Comparative Genomics of Two Nematicidal Bacillus Strains Reveals a Wide Range of Possible Virulence Factors.</title>
        <authorList>
            <person name="Susic N."/>
            <person name="Janezic S."/>
            <person name="Rupnik M."/>
            <person name="Geric Stare B."/>
        </authorList>
    </citation>
    <scope>NUCLEOTIDE SEQUENCE [LARGE SCALE GENOMIC DNA]</scope>
    <source>
        <strain evidence="6 7">I-1582</strain>
    </source>
</reference>
<keyword evidence="2" id="KW-0238">DNA-binding</keyword>
<evidence type="ECO:0000259" key="5">
    <source>
        <dbReference type="PROSITE" id="PS50983"/>
    </source>
</evidence>
<dbReference type="GO" id="GO:0043565">
    <property type="term" value="F:sequence-specific DNA binding"/>
    <property type="evidence" value="ECO:0007669"/>
    <property type="project" value="InterPro"/>
</dbReference>
<dbReference type="PANTHER" id="PTHR43280:SF30">
    <property type="entry name" value="MMSAB OPERON REGULATORY PROTEIN"/>
    <property type="match status" value="1"/>
</dbReference>
<feature type="domain" description="HTH araC/xylS-type" evidence="4">
    <location>
        <begin position="150"/>
        <end position="249"/>
    </location>
</feature>
<feature type="domain" description="Fe/B12 periplasmic-binding" evidence="5">
    <location>
        <begin position="254"/>
        <end position="514"/>
    </location>
</feature>
<comment type="caution">
    <text evidence="6">The sequence shown here is derived from an EMBL/GenBank/DDBJ whole genome shotgun (WGS) entry which is preliminary data.</text>
</comment>